<comment type="cofactor">
    <cofactor evidence="2">
        <name>Mg(2+)</name>
        <dbReference type="ChEBI" id="CHEBI:18420"/>
    </cofactor>
</comment>
<dbReference type="OrthoDB" id="9975959at2759"/>
<name>A0A6G1G221_9PEZI</name>
<sequence length="342" mass="38688">MDTKEMQAMLAAKMAEPPPTRGDPEAYKPRLQPYYRFLDNAWREVVNTPHLEAGSRFSSFYLLSWNIDVLVPFGEPRMHVAIDHLEALLSTIGDSLAVIFFQEMDSSDIQQLQSTPWIQSRFYMTDASNSNWQSPYYGTTTLVDRRLQIQTVFRVPWVTKFERDGLFVDIGVSSDDGSPAGHAVRLCNTHLESLVADPPVRPGQLQDAAEWMQKPNVLAAVLAGDLNAIEPFDRTLHSENGLKDVYLEFGGREDSDDGYTWGIQVPEWMKQRFGSSRMDKILYCGDVTPRSFRRIGMGVKVEDPEIVKQMREQDALEWASDHFGVMGEMVLGGGTKLSLSRL</sequence>
<evidence type="ECO:0000256" key="10">
    <source>
        <dbReference type="ARBA" id="ARBA00023242"/>
    </source>
</evidence>
<dbReference type="GO" id="GO:0006302">
    <property type="term" value="P:double-strand break repair"/>
    <property type="evidence" value="ECO:0007669"/>
    <property type="project" value="TreeGrafter"/>
</dbReference>
<evidence type="ECO:0000256" key="3">
    <source>
        <dbReference type="ARBA" id="ARBA00004322"/>
    </source>
</evidence>
<dbReference type="GO" id="GO:0046872">
    <property type="term" value="F:metal ion binding"/>
    <property type="evidence" value="ECO:0007669"/>
    <property type="project" value="UniProtKB-KW"/>
</dbReference>
<comment type="subcellular location">
    <subcellularLocation>
        <location evidence="3">Nucleus</location>
        <location evidence="3">PML body</location>
    </subcellularLocation>
</comment>
<protein>
    <recommendedName>
        <fullName evidence="11">Endonuclease/exonuclease/phosphatase domain-containing protein</fullName>
    </recommendedName>
</protein>
<keyword evidence="4" id="KW-0540">Nuclease</keyword>
<evidence type="ECO:0000256" key="2">
    <source>
        <dbReference type="ARBA" id="ARBA00001946"/>
    </source>
</evidence>
<evidence type="ECO:0000313" key="13">
    <source>
        <dbReference type="Proteomes" id="UP000504638"/>
    </source>
</evidence>
<dbReference type="GO" id="GO:0004518">
    <property type="term" value="F:nuclease activity"/>
    <property type="evidence" value="ECO:0007669"/>
    <property type="project" value="UniProtKB-KW"/>
</dbReference>
<dbReference type="PANTHER" id="PTHR15822">
    <property type="entry name" value="TRAF AND TNF RECEPTOR-ASSOCIATED PROTEIN"/>
    <property type="match status" value="1"/>
</dbReference>
<keyword evidence="10" id="KW-0539">Nucleus</keyword>
<accession>A0A6G1G221</accession>
<keyword evidence="8" id="KW-0460">Magnesium</keyword>
<evidence type="ECO:0000313" key="12">
    <source>
        <dbReference type="EMBL" id="KAF1812104.1"/>
    </source>
</evidence>
<keyword evidence="5" id="KW-0479">Metal-binding</keyword>
<reference evidence="14" key="2">
    <citation type="submission" date="2020-04" db="EMBL/GenBank/DDBJ databases">
        <authorList>
            <consortium name="NCBI Genome Project"/>
        </authorList>
    </citation>
    <scope>NUCLEOTIDE SEQUENCE</scope>
    <source>
        <strain evidence="14">CBS 781.70</strain>
    </source>
</reference>
<dbReference type="GO" id="GO:0003697">
    <property type="term" value="F:single-stranded DNA binding"/>
    <property type="evidence" value="ECO:0007669"/>
    <property type="project" value="TreeGrafter"/>
</dbReference>
<dbReference type="SUPFAM" id="SSF56219">
    <property type="entry name" value="DNase I-like"/>
    <property type="match status" value="1"/>
</dbReference>
<keyword evidence="6" id="KW-0227">DNA damage</keyword>
<feature type="domain" description="Endonuclease/exonuclease/phosphatase" evidence="11">
    <location>
        <begin position="63"/>
        <end position="322"/>
    </location>
</feature>
<dbReference type="Proteomes" id="UP000504638">
    <property type="component" value="Unplaced"/>
</dbReference>
<evidence type="ECO:0000256" key="4">
    <source>
        <dbReference type="ARBA" id="ARBA00022722"/>
    </source>
</evidence>
<dbReference type="InterPro" id="IPR005135">
    <property type="entry name" value="Endo/exonuclease/phosphatase"/>
</dbReference>
<keyword evidence="13" id="KW-1185">Reference proteome</keyword>
<dbReference type="GeneID" id="54420174"/>
<reference evidence="12 14" key="1">
    <citation type="submission" date="2020-01" db="EMBL/GenBank/DDBJ databases">
        <authorList>
            <consortium name="DOE Joint Genome Institute"/>
            <person name="Haridas S."/>
            <person name="Albert R."/>
            <person name="Binder M."/>
            <person name="Bloem J."/>
            <person name="Labutti K."/>
            <person name="Salamov A."/>
            <person name="Andreopoulos B."/>
            <person name="Baker S.E."/>
            <person name="Barry K."/>
            <person name="Bills G."/>
            <person name="Bluhm B.H."/>
            <person name="Cannon C."/>
            <person name="Castanera R."/>
            <person name="Culley D.E."/>
            <person name="Daum C."/>
            <person name="Ezra D."/>
            <person name="Gonzalez J.B."/>
            <person name="Henrissat B."/>
            <person name="Kuo A."/>
            <person name="Liang C."/>
            <person name="Lipzen A."/>
            <person name="Lutzoni F."/>
            <person name="Magnuson J."/>
            <person name="Mondo S."/>
            <person name="Nolan M."/>
            <person name="Ohm R."/>
            <person name="Pangilinan J."/>
            <person name="Park H.-J."/>
            <person name="Ramirez L."/>
            <person name="Alfaro M."/>
            <person name="Sun H."/>
            <person name="Tritt A."/>
            <person name="Yoshinaga Y."/>
            <person name="Zwiers L.-H."/>
            <person name="Turgeon B.G."/>
            <person name="Goodwin S.B."/>
            <person name="Spatafora J.W."/>
            <person name="Crous P.W."/>
            <person name="Grigoriev I.V."/>
        </authorList>
    </citation>
    <scope>NUCLEOTIDE SEQUENCE</scope>
    <source>
        <strain evidence="12 14">CBS 781.70</strain>
    </source>
</reference>
<dbReference type="InterPro" id="IPR036691">
    <property type="entry name" value="Endo/exonu/phosph_ase_sf"/>
</dbReference>
<dbReference type="AlphaFoldDB" id="A0A6G1G221"/>
<evidence type="ECO:0000313" key="14">
    <source>
        <dbReference type="RefSeq" id="XP_033533735.1"/>
    </source>
</evidence>
<dbReference type="EMBL" id="ML975159">
    <property type="protein sequence ID" value="KAF1812104.1"/>
    <property type="molecule type" value="Genomic_DNA"/>
</dbReference>
<dbReference type="GO" id="GO:0070260">
    <property type="term" value="F:5'-tyrosyl-DNA phosphodiesterase activity"/>
    <property type="evidence" value="ECO:0007669"/>
    <property type="project" value="TreeGrafter"/>
</dbReference>
<dbReference type="RefSeq" id="XP_033533735.1">
    <property type="nucleotide sequence ID" value="XM_033679604.1"/>
</dbReference>
<reference evidence="14" key="3">
    <citation type="submission" date="2025-04" db="UniProtKB">
        <authorList>
            <consortium name="RefSeq"/>
        </authorList>
    </citation>
    <scope>IDENTIFICATION</scope>
    <source>
        <strain evidence="14">CBS 781.70</strain>
    </source>
</reference>
<evidence type="ECO:0000259" key="11">
    <source>
        <dbReference type="Pfam" id="PF03372"/>
    </source>
</evidence>
<evidence type="ECO:0000256" key="6">
    <source>
        <dbReference type="ARBA" id="ARBA00022763"/>
    </source>
</evidence>
<dbReference type="PANTHER" id="PTHR15822:SF4">
    <property type="entry name" value="TYROSYL-DNA PHOSPHODIESTERASE 2"/>
    <property type="match status" value="1"/>
</dbReference>
<proteinExistence type="predicted"/>
<gene>
    <name evidence="12 14" type="ORF">P152DRAFT_459059</name>
</gene>
<evidence type="ECO:0000256" key="1">
    <source>
        <dbReference type="ARBA" id="ARBA00001936"/>
    </source>
</evidence>
<dbReference type="Pfam" id="PF03372">
    <property type="entry name" value="Exo_endo_phos"/>
    <property type="match status" value="1"/>
</dbReference>
<evidence type="ECO:0000256" key="8">
    <source>
        <dbReference type="ARBA" id="ARBA00022842"/>
    </source>
</evidence>
<dbReference type="GO" id="GO:0005737">
    <property type="term" value="C:cytoplasm"/>
    <property type="evidence" value="ECO:0007669"/>
    <property type="project" value="TreeGrafter"/>
</dbReference>
<keyword evidence="9" id="KW-0234">DNA repair</keyword>
<evidence type="ECO:0000256" key="5">
    <source>
        <dbReference type="ARBA" id="ARBA00022723"/>
    </source>
</evidence>
<organism evidence="12">
    <name type="scientific">Eremomyces bilateralis CBS 781.70</name>
    <dbReference type="NCBI Taxonomy" id="1392243"/>
    <lineage>
        <taxon>Eukaryota</taxon>
        <taxon>Fungi</taxon>
        <taxon>Dikarya</taxon>
        <taxon>Ascomycota</taxon>
        <taxon>Pezizomycotina</taxon>
        <taxon>Dothideomycetes</taxon>
        <taxon>Dothideomycetes incertae sedis</taxon>
        <taxon>Eremomycetales</taxon>
        <taxon>Eremomycetaceae</taxon>
        <taxon>Eremomyces</taxon>
    </lineage>
</organism>
<evidence type="ECO:0000256" key="7">
    <source>
        <dbReference type="ARBA" id="ARBA00022801"/>
    </source>
</evidence>
<dbReference type="CDD" id="cd09080">
    <property type="entry name" value="TDP2"/>
    <property type="match status" value="1"/>
</dbReference>
<keyword evidence="7" id="KW-0378">Hydrolase</keyword>
<evidence type="ECO:0000256" key="9">
    <source>
        <dbReference type="ARBA" id="ARBA00023204"/>
    </source>
</evidence>
<dbReference type="Gene3D" id="3.60.10.10">
    <property type="entry name" value="Endonuclease/exonuclease/phosphatase"/>
    <property type="match status" value="1"/>
</dbReference>
<comment type="cofactor">
    <cofactor evidence="1">
        <name>Mn(2+)</name>
        <dbReference type="ChEBI" id="CHEBI:29035"/>
    </cofactor>
</comment>
<dbReference type="InterPro" id="IPR051547">
    <property type="entry name" value="TDP2-like"/>
</dbReference>